<reference evidence="1 2" key="1">
    <citation type="journal article" date="2023" name="Int. J. Mol. Sci.">
        <title>De Novo Assembly and Annotation of 11 Diverse Shrub Willow (Salix) Genomes Reveals Novel Gene Organization in Sex-Linked Regions.</title>
        <authorList>
            <person name="Hyden B."/>
            <person name="Feng K."/>
            <person name="Yates T.B."/>
            <person name="Jawdy S."/>
            <person name="Cereghino C."/>
            <person name="Smart L.B."/>
            <person name="Muchero W."/>
        </authorList>
    </citation>
    <scope>NUCLEOTIDE SEQUENCE [LARGE SCALE GENOMIC DNA]</scope>
    <source>
        <tissue evidence="1">Shoot tip</tissue>
    </source>
</reference>
<organism evidence="1 2">
    <name type="scientific">Salix udensis</name>
    <dbReference type="NCBI Taxonomy" id="889485"/>
    <lineage>
        <taxon>Eukaryota</taxon>
        <taxon>Viridiplantae</taxon>
        <taxon>Streptophyta</taxon>
        <taxon>Embryophyta</taxon>
        <taxon>Tracheophyta</taxon>
        <taxon>Spermatophyta</taxon>
        <taxon>Magnoliopsida</taxon>
        <taxon>eudicotyledons</taxon>
        <taxon>Gunneridae</taxon>
        <taxon>Pentapetalae</taxon>
        <taxon>rosids</taxon>
        <taxon>fabids</taxon>
        <taxon>Malpighiales</taxon>
        <taxon>Salicaceae</taxon>
        <taxon>Saliceae</taxon>
        <taxon>Salix</taxon>
    </lineage>
</organism>
<accession>A0AAD6PH73</accession>
<dbReference type="Proteomes" id="UP001162972">
    <property type="component" value="Chromosome 8"/>
</dbReference>
<keyword evidence="2" id="KW-1185">Reference proteome</keyword>
<proteinExistence type="predicted"/>
<protein>
    <submittedName>
        <fullName evidence="1">Uncharacterized protein</fullName>
    </submittedName>
</protein>
<dbReference type="EMBL" id="JAPFFJ010000004">
    <property type="protein sequence ID" value="KAJ6428980.1"/>
    <property type="molecule type" value="Genomic_DNA"/>
</dbReference>
<name>A0AAD6PH73_9ROSI</name>
<sequence>MAHQKEFSFIIVWITIRTKLGKISTRTLPVKIGYAVTSFCCLQSSLMPPGPRADVERGTVAIIPFKVSVLHSGHLSLRIAVPVHCGGPITLKFCSQILGGLDRDDFNIMEVASLSTAMFCDVIPFELPKMLRGAWSKELRIGL</sequence>
<gene>
    <name evidence="1" type="ORF">OIU84_020592</name>
</gene>
<dbReference type="AlphaFoldDB" id="A0AAD6PH73"/>
<comment type="caution">
    <text evidence="1">The sequence shown here is derived from an EMBL/GenBank/DDBJ whole genome shotgun (WGS) entry which is preliminary data.</text>
</comment>
<evidence type="ECO:0000313" key="2">
    <source>
        <dbReference type="Proteomes" id="UP001162972"/>
    </source>
</evidence>
<evidence type="ECO:0000313" key="1">
    <source>
        <dbReference type="EMBL" id="KAJ6428980.1"/>
    </source>
</evidence>